<feature type="signal peptide" evidence="10">
    <location>
        <begin position="1"/>
        <end position="24"/>
    </location>
</feature>
<keyword evidence="6" id="KW-0325">Glycoprotein</keyword>
<dbReference type="GO" id="GO:0042783">
    <property type="term" value="P:symbiont-mediated evasion of host immune response"/>
    <property type="evidence" value="ECO:0007669"/>
    <property type="project" value="InterPro"/>
</dbReference>
<evidence type="ECO:0000256" key="5">
    <source>
        <dbReference type="ARBA" id="ARBA00023136"/>
    </source>
</evidence>
<organism evidence="12">
    <name type="scientific">Trypanosoma brucei</name>
    <dbReference type="NCBI Taxonomy" id="5691"/>
    <lineage>
        <taxon>Eukaryota</taxon>
        <taxon>Discoba</taxon>
        <taxon>Euglenozoa</taxon>
        <taxon>Kinetoplastea</taxon>
        <taxon>Metakinetoplastina</taxon>
        <taxon>Trypanosomatida</taxon>
        <taxon>Trypanosomatidae</taxon>
        <taxon>Trypanosoma</taxon>
    </lineage>
</organism>
<evidence type="ECO:0000256" key="9">
    <source>
        <dbReference type="SAM" id="MobiDB-lite"/>
    </source>
</evidence>
<evidence type="ECO:0000256" key="4">
    <source>
        <dbReference type="ARBA" id="ARBA00022622"/>
    </source>
</evidence>
<evidence type="ECO:0000256" key="1">
    <source>
        <dbReference type="ARBA" id="ARBA00002523"/>
    </source>
</evidence>
<keyword evidence="5" id="KW-0472">Membrane</keyword>
<reference evidence="12" key="1">
    <citation type="submission" date="2013-02" db="EMBL/GenBank/DDBJ databases">
        <authorList>
            <person name="Cross G.A.M."/>
            <person name="Kim H.-S."/>
            <person name="Wickstead B."/>
        </authorList>
    </citation>
    <scope>NUCLEOTIDE SEQUENCE</scope>
    <source>
        <strain evidence="12">Lister 427</strain>
    </source>
</reference>
<proteinExistence type="predicted"/>
<keyword evidence="10" id="KW-0732">Signal</keyword>
<evidence type="ECO:0000259" key="11">
    <source>
        <dbReference type="Pfam" id="PF00913"/>
    </source>
</evidence>
<dbReference type="AlphaFoldDB" id="M4T0I1"/>
<comment type="function">
    <text evidence="1">VSG forms a coat on the surface of the parasite. The trypanosome evades the immune response of the host by expressing a series of antigenically distinct VSGs from an estimated 1000 VSG genes.</text>
</comment>
<evidence type="ECO:0000256" key="3">
    <source>
        <dbReference type="ARBA" id="ARBA00022475"/>
    </source>
</evidence>
<keyword evidence="3" id="KW-1003">Cell membrane</keyword>
<evidence type="ECO:0000313" key="12">
    <source>
        <dbReference type="EMBL" id="AGH61186.1"/>
    </source>
</evidence>
<evidence type="ECO:0000256" key="8">
    <source>
        <dbReference type="SAM" id="Coils"/>
    </source>
</evidence>
<dbReference type="InterPro" id="IPR027446">
    <property type="entry name" value="VSG_C_dom_sf"/>
</dbReference>
<name>M4T0I1_9TRYP</name>
<dbReference type="GO" id="GO:0005886">
    <property type="term" value="C:plasma membrane"/>
    <property type="evidence" value="ECO:0007669"/>
    <property type="project" value="UniProtKB-SubCell"/>
</dbReference>
<feature type="region of interest" description="Disordered" evidence="9">
    <location>
        <begin position="435"/>
        <end position="460"/>
    </location>
</feature>
<dbReference type="SUPFAM" id="SSF118251">
    <property type="entry name" value="Variant surface glycoprotein MITAT 1.2, VSG 221, C-terminal domain"/>
    <property type="match status" value="1"/>
</dbReference>
<dbReference type="Gene3D" id="1.10.470.10">
    <property type="entry name" value="Variant Surface Glycoprotein, subunit A, domain 2"/>
    <property type="match status" value="1"/>
</dbReference>
<reference evidence="12" key="2">
    <citation type="journal article" date="2014" name="Mol. Biochem. Parasitol.">
        <title>Capturing the variant surface glycoprotein repertoire (the VSGnome) of Trypanosoma brucei Lister 427.</title>
        <authorList>
            <person name="Cross G.A."/>
            <person name="Kim H.S."/>
            <person name="Wickstead B."/>
        </authorList>
    </citation>
    <scope>NUCLEOTIDE SEQUENCE</scope>
    <source>
        <strain evidence="12">Lister 427</strain>
    </source>
</reference>
<evidence type="ECO:0000256" key="2">
    <source>
        <dbReference type="ARBA" id="ARBA00004609"/>
    </source>
</evidence>
<dbReference type="Pfam" id="PF00913">
    <property type="entry name" value="Trypan_glycop"/>
    <property type="match status" value="1"/>
</dbReference>
<evidence type="ECO:0000256" key="6">
    <source>
        <dbReference type="ARBA" id="ARBA00023180"/>
    </source>
</evidence>
<keyword evidence="7" id="KW-0449">Lipoprotein</keyword>
<feature type="chain" id="PRO_5004058248" evidence="10">
    <location>
        <begin position="25"/>
        <end position="477"/>
    </location>
</feature>
<sequence>MQALRRTLTISFVAALAWPQQASGSGNALKTAAWKEMCQTAKELRAVPAAAANKLASTRQTIAELEATALRLAAVAASQADVGDAATLGALAKELSTEAASLSSGYTAETNKALTAAAASAAVYGGISEFLNLLTAGITGTTNGCLAKRDGSTLIGGRGELTDCPIDKDLTVDETSLTLKDTFTADGINTLNTDDVKDTSSNAALCVLFQPAGNAPSKLFHKSAEFLAAGGTLSVNTDTPTVKTAHGKTISREPSKVGTALIKQAHTQTHELLTGPENDPTTATKSKIKALASDTNFAATIVKKLRLIGMAGSDKTLEDYAKAKIKKLLDDGKANFDTKWNALIDTNIYDGKSDKIQTEKASSITSTKELIQSVLYYQIDLKTKLKRVKEELEQKKNDCEKKTQKPECNGKEEGECGTTKGCEWNKTEEKCKLTEGAQKDAEKAKQEIGKDDKTTNTTGSNSFVIKRAPLLLAVLLF</sequence>
<dbReference type="SUPFAM" id="SSF58087">
    <property type="entry name" value="Variant surface glycoprotein (N-terminal domain)"/>
    <property type="match status" value="1"/>
</dbReference>
<feature type="compositionally biased region" description="Basic and acidic residues" evidence="9">
    <location>
        <begin position="435"/>
        <end position="454"/>
    </location>
</feature>
<evidence type="ECO:0000256" key="10">
    <source>
        <dbReference type="SAM" id="SignalP"/>
    </source>
</evidence>
<dbReference type="EMBL" id="KC613755">
    <property type="protein sequence ID" value="AGH61186.1"/>
    <property type="molecule type" value="Genomic_DNA"/>
</dbReference>
<feature type="coiled-coil region" evidence="8">
    <location>
        <begin position="378"/>
        <end position="405"/>
    </location>
</feature>
<accession>M4T0I1</accession>
<protein>
    <submittedName>
        <fullName evidence="12">Variant surface glycoprotein 630</fullName>
    </submittedName>
</protein>
<evidence type="ECO:0000256" key="7">
    <source>
        <dbReference type="ARBA" id="ARBA00023288"/>
    </source>
</evidence>
<dbReference type="GO" id="GO:0098552">
    <property type="term" value="C:side of membrane"/>
    <property type="evidence" value="ECO:0007669"/>
    <property type="project" value="UniProtKB-KW"/>
</dbReference>
<dbReference type="Gene3D" id="3.90.150.10">
    <property type="entry name" value="Variant Surface Glycoprotein, subunit A domain 1"/>
    <property type="match status" value="1"/>
</dbReference>
<keyword evidence="8" id="KW-0175">Coiled coil</keyword>
<dbReference type="VEuPathDB" id="TriTrypDB:Tb427_000454300"/>
<comment type="subcellular location">
    <subcellularLocation>
        <location evidence="2">Cell membrane</location>
        <topology evidence="2">Lipid-anchor</topology>
        <topology evidence="2">GPI-anchor</topology>
    </subcellularLocation>
</comment>
<dbReference type="InterPro" id="IPR001812">
    <property type="entry name" value="Trypano_VSG_A_N_dom"/>
</dbReference>
<keyword evidence="4" id="KW-0336">GPI-anchor</keyword>
<feature type="domain" description="Trypanosome variant surface glycoprotein A-type N-terminal" evidence="11">
    <location>
        <begin position="12"/>
        <end position="378"/>
    </location>
</feature>